<dbReference type="Proteomes" id="UP000308600">
    <property type="component" value="Unassembled WGS sequence"/>
</dbReference>
<keyword evidence="2" id="KW-1185">Reference proteome</keyword>
<organism evidence="1 2">
    <name type="scientific">Pluteus cervinus</name>
    <dbReference type="NCBI Taxonomy" id="181527"/>
    <lineage>
        <taxon>Eukaryota</taxon>
        <taxon>Fungi</taxon>
        <taxon>Dikarya</taxon>
        <taxon>Basidiomycota</taxon>
        <taxon>Agaricomycotina</taxon>
        <taxon>Agaricomycetes</taxon>
        <taxon>Agaricomycetidae</taxon>
        <taxon>Agaricales</taxon>
        <taxon>Pluteineae</taxon>
        <taxon>Pluteaceae</taxon>
        <taxon>Pluteus</taxon>
    </lineage>
</organism>
<protein>
    <submittedName>
        <fullName evidence="1">WD40 repeat-like protein</fullName>
    </submittedName>
</protein>
<sequence>MKQTLALLDSVSSKFTEPCLEGTCKDILESLDTWAMNPDAKKIFWLYGVAGAGKSTIAASFSKALGKYCGGYRTCRRDDLKPQNPLQLVKNLCYQLSLAYPGFGRQVVKAIRADTQFSSREKSFTELVEILFTTPLSKVTSNHSYILIVDALDECGDVAERDVILQQLGVIVESCSWLKVFLTSRPIVVVDKILKQQNIVKHSFNLDKTSLDISHFFKFHFQPEKEFEFEGDWDTLMEAVPKLTDQAGGLFIWAQTAYHYLKRTINKASGIQELLKAGSSNLYELYTKVLNQSIAHDAGQINDNIEDGLSKSTIKRMLSRLKGLIYVGQSNKIYTIHPSFREYLADSSACPEIFHIDKQEHGLVLEKTLNVLVQQLRFNICNISSSFQCKSEILDLSQRASTYISEELQYSAQYWILHITECQVSYKDHENTLSLLIDSKQALHWMEVISVLGCVRKVMLDFARLVQNMGTKSTLTEHMDEILRFIQKFITPISQSVCHIYISGLAFVPERSWMAKQFWPRFPNRMLVQNAMKANWKSRQGHTMILKNHQDSVTSVAFSPDGKYVVSGSEDKTVRIWEVETGQQKGPSLEGHDNYVTSVAFSPDGKYVVSGSDDNTMRIWEVETGQQKGTSLEGHNNSVNSVSFSPDGKHVVSGSWDKTVRLWEVETGQQKGLSLEGHDGSVYSVAFSPNGKYVVSGSDDNTVRVWKVETGQQTGTSLEGHNNFVKSVAFSPDGKYVVSGSWDSTVRIWDIKTGQEKNLGHEGHFRPVDSIAFSPNGKYVVSGSWDYTVSKRVQVLRVIPTL</sequence>
<reference evidence="1 2" key="1">
    <citation type="journal article" date="2019" name="Nat. Ecol. Evol.">
        <title>Megaphylogeny resolves global patterns of mushroom evolution.</title>
        <authorList>
            <person name="Varga T."/>
            <person name="Krizsan K."/>
            <person name="Foldi C."/>
            <person name="Dima B."/>
            <person name="Sanchez-Garcia M."/>
            <person name="Sanchez-Ramirez S."/>
            <person name="Szollosi G.J."/>
            <person name="Szarkandi J.G."/>
            <person name="Papp V."/>
            <person name="Albert L."/>
            <person name="Andreopoulos W."/>
            <person name="Angelini C."/>
            <person name="Antonin V."/>
            <person name="Barry K.W."/>
            <person name="Bougher N.L."/>
            <person name="Buchanan P."/>
            <person name="Buyck B."/>
            <person name="Bense V."/>
            <person name="Catcheside P."/>
            <person name="Chovatia M."/>
            <person name="Cooper J."/>
            <person name="Damon W."/>
            <person name="Desjardin D."/>
            <person name="Finy P."/>
            <person name="Geml J."/>
            <person name="Haridas S."/>
            <person name="Hughes K."/>
            <person name="Justo A."/>
            <person name="Karasinski D."/>
            <person name="Kautmanova I."/>
            <person name="Kiss B."/>
            <person name="Kocsube S."/>
            <person name="Kotiranta H."/>
            <person name="LaButti K.M."/>
            <person name="Lechner B.E."/>
            <person name="Liimatainen K."/>
            <person name="Lipzen A."/>
            <person name="Lukacs Z."/>
            <person name="Mihaltcheva S."/>
            <person name="Morgado L.N."/>
            <person name="Niskanen T."/>
            <person name="Noordeloos M.E."/>
            <person name="Ohm R.A."/>
            <person name="Ortiz-Santana B."/>
            <person name="Ovrebo C."/>
            <person name="Racz N."/>
            <person name="Riley R."/>
            <person name="Savchenko A."/>
            <person name="Shiryaev A."/>
            <person name="Soop K."/>
            <person name="Spirin V."/>
            <person name="Szebenyi C."/>
            <person name="Tomsovsky M."/>
            <person name="Tulloss R.E."/>
            <person name="Uehling J."/>
            <person name="Grigoriev I.V."/>
            <person name="Vagvolgyi C."/>
            <person name="Papp T."/>
            <person name="Martin F.M."/>
            <person name="Miettinen O."/>
            <person name="Hibbett D.S."/>
            <person name="Nagy L.G."/>
        </authorList>
    </citation>
    <scope>NUCLEOTIDE SEQUENCE [LARGE SCALE GENOMIC DNA]</scope>
    <source>
        <strain evidence="1 2">NL-1719</strain>
    </source>
</reference>
<gene>
    <name evidence="1" type="ORF">BDN72DRAFT_772781</name>
</gene>
<proteinExistence type="predicted"/>
<dbReference type="EMBL" id="ML208422">
    <property type="protein sequence ID" value="TFK65886.1"/>
    <property type="molecule type" value="Genomic_DNA"/>
</dbReference>
<name>A0ACD3AJI4_9AGAR</name>
<evidence type="ECO:0000313" key="1">
    <source>
        <dbReference type="EMBL" id="TFK65886.1"/>
    </source>
</evidence>
<accession>A0ACD3AJI4</accession>
<evidence type="ECO:0000313" key="2">
    <source>
        <dbReference type="Proteomes" id="UP000308600"/>
    </source>
</evidence>